<dbReference type="RefSeq" id="WP_089663180.1">
    <property type="nucleotide sequence ID" value="NZ_LT629745.1"/>
</dbReference>
<dbReference type="GO" id="GO:0016740">
    <property type="term" value="F:transferase activity"/>
    <property type="evidence" value="ECO:0007669"/>
    <property type="project" value="UniProtKB-KW"/>
</dbReference>
<name>A0A1H1QP77_9FLAO</name>
<dbReference type="SUPFAM" id="SSF53448">
    <property type="entry name" value="Nucleotide-diphospho-sugar transferases"/>
    <property type="match status" value="1"/>
</dbReference>
<dbReference type="EMBL" id="LT629745">
    <property type="protein sequence ID" value="SDS25248.1"/>
    <property type="molecule type" value="Genomic_DNA"/>
</dbReference>
<feature type="domain" description="Glycosyltransferase 2-like" evidence="1">
    <location>
        <begin position="3"/>
        <end position="146"/>
    </location>
</feature>
<organism evidence="2 3">
    <name type="scientific">Christiangramia echinicola</name>
    <dbReference type="NCBI Taxonomy" id="279359"/>
    <lineage>
        <taxon>Bacteria</taxon>
        <taxon>Pseudomonadati</taxon>
        <taxon>Bacteroidota</taxon>
        <taxon>Flavobacteriia</taxon>
        <taxon>Flavobacteriales</taxon>
        <taxon>Flavobacteriaceae</taxon>
        <taxon>Christiangramia</taxon>
    </lineage>
</organism>
<dbReference type="InterPro" id="IPR001173">
    <property type="entry name" value="Glyco_trans_2-like"/>
</dbReference>
<evidence type="ECO:0000259" key="1">
    <source>
        <dbReference type="Pfam" id="PF00535"/>
    </source>
</evidence>
<proteinExistence type="predicted"/>
<protein>
    <submittedName>
        <fullName evidence="2">Glycosyltransferase involved in cell wall bisynthesis</fullName>
    </submittedName>
</protein>
<reference evidence="2 3" key="1">
    <citation type="submission" date="2016-10" db="EMBL/GenBank/DDBJ databases">
        <authorList>
            <person name="Varghese N."/>
            <person name="Submissions S."/>
        </authorList>
    </citation>
    <scope>NUCLEOTIDE SEQUENCE [LARGE SCALE GENOMIC DNA]</scope>
    <source>
        <strain evidence="2 3">Mar_2010_102</strain>
    </source>
</reference>
<dbReference type="Proteomes" id="UP000198858">
    <property type="component" value="Chromosome I"/>
</dbReference>
<dbReference type="PANTHER" id="PTHR43685">
    <property type="entry name" value="GLYCOSYLTRANSFERASE"/>
    <property type="match status" value="1"/>
</dbReference>
<evidence type="ECO:0000313" key="2">
    <source>
        <dbReference type="EMBL" id="SDS25248.1"/>
    </source>
</evidence>
<accession>A0A1H1QP77</accession>
<dbReference type="InterPro" id="IPR050834">
    <property type="entry name" value="Glycosyltransf_2"/>
</dbReference>
<dbReference type="Pfam" id="PF00535">
    <property type="entry name" value="Glycos_transf_2"/>
    <property type="match status" value="1"/>
</dbReference>
<sequence>MISITIPTYNRAKFLPRAINSILNQSNQNWELIISDDGSTDDTEAVVGKFLSDPRIKYLKNSNAGATAARNSGVKVSTGDFITFLDSDDEAKPNWLEAFQKEIENEAEVVCCGYEYLDHKGNLIRENYPIDMGPLYNNRIGRFTNGGVFLIKKEYFQKIGGYDENVKSGQHSEMAIRLFQILDQNKIEIKNIHKPLIKVHVHQGPKIRSDHKAIFLGNSYTLNKHESLFSKHKLIYANYLSVGAHSAVKIEKYEEAKKLFYKAWKLDPFNIKRFGRLIIVQFPFMRKKFW</sequence>
<evidence type="ECO:0000313" key="3">
    <source>
        <dbReference type="Proteomes" id="UP000198858"/>
    </source>
</evidence>
<dbReference type="PANTHER" id="PTHR43685:SF2">
    <property type="entry name" value="GLYCOSYLTRANSFERASE 2-LIKE DOMAIN-CONTAINING PROTEIN"/>
    <property type="match status" value="1"/>
</dbReference>
<dbReference type="Gene3D" id="3.90.550.10">
    <property type="entry name" value="Spore Coat Polysaccharide Biosynthesis Protein SpsA, Chain A"/>
    <property type="match status" value="1"/>
</dbReference>
<gene>
    <name evidence="2" type="ORF">SAMN04488552_2584</name>
</gene>
<dbReference type="InterPro" id="IPR029044">
    <property type="entry name" value="Nucleotide-diphossugar_trans"/>
</dbReference>
<dbReference type="AlphaFoldDB" id="A0A1H1QP77"/>
<dbReference type="STRING" id="1250231.SAMN04488552_2584"/>
<keyword evidence="2" id="KW-0808">Transferase</keyword>
<dbReference type="CDD" id="cd00761">
    <property type="entry name" value="Glyco_tranf_GTA_type"/>
    <property type="match status" value="1"/>
</dbReference>
<keyword evidence="3" id="KW-1185">Reference proteome</keyword>